<dbReference type="GO" id="GO:0030246">
    <property type="term" value="F:carbohydrate binding"/>
    <property type="evidence" value="ECO:0007669"/>
    <property type="project" value="InterPro"/>
</dbReference>
<dbReference type="InterPro" id="IPR008969">
    <property type="entry name" value="CarboxyPept-like_regulatory"/>
</dbReference>
<feature type="domain" description="RNA polymerase sigma-70 region 2" evidence="6">
    <location>
        <begin position="21"/>
        <end position="85"/>
    </location>
</feature>
<keyword evidence="3" id="KW-0731">Sigma factor</keyword>
<keyword evidence="9" id="KW-1185">Reference proteome</keyword>
<comment type="similarity">
    <text evidence="1">Belongs to the sigma-70 factor family. ECF subfamily.</text>
</comment>
<evidence type="ECO:0000256" key="4">
    <source>
        <dbReference type="ARBA" id="ARBA00023163"/>
    </source>
</evidence>
<dbReference type="NCBIfam" id="TIGR02937">
    <property type="entry name" value="sigma70-ECF"/>
    <property type="match status" value="1"/>
</dbReference>
<dbReference type="InterPro" id="IPR014284">
    <property type="entry name" value="RNA_pol_sigma-70_dom"/>
</dbReference>
<evidence type="ECO:0000313" key="8">
    <source>
        <dbReference type="EMBL" id="QDV06130.1"/>
    </source>
</evidence>
<evidence type="ECO:0000256" key="1">
    <source>
        <dbReference type="ARBA" id="ARBA00010641"/>
    </source>
</evidence>
<dbReference type="InterPro" id="IPR013325">
    <property type="entry name" value="RNA_pol_sigma_r2"/>
</dbReference>
<dbReference type="SUPFAM" id="SSF88946">
    <property type="entry name" value="Sigma2 domain of RNA polymerase sigma factors"/>
    <property type="match status" value="1"/>
</dbReference>
<dbReference type="SUPFAM" id="SSF49464">
    <property type="entry name" value="Carboxypeptidase regulatory domain-like"/>
    <property type="match status" value="1"/>
</dbReference>
<dbReference type="SUPFAM" id="SSF88659">
    <property type="entry name" value="Sigma3 and sigma4 domains of RNA polymerase sigma factors"/>
    <property type="match status" value="1"/>
</dbReference>
<dbReference type="SUPFAM" id="SSF49452">
    <property type="entry name" value="Starch-binding domain-like"/>
    <property type="match status" value="1"/>
</dbReference>
<dbReference type="Gene3D" id="1.10.1740.10">
    <property type="match status" value="1"/>
</dbReference>
<dbReference type="AlphaFoldDB" id="A0A518EPX0"/>
<dbReference type="Gene3D" id="1.10.10.10">
    <property type="entry name" value="Winged helix-like DNA-binding domain superfamily/Winged helix DNA-binding domain"/>
    <property type="match status" value="1"/>
</dbReference>
<organism evidence="8 9">
    <name type="scientific">Saltatorellus ferox</name>
    <dbReference type="NCBI Taxonomy" id="2528018"/>
    <lineage>
        <taxon>Bacteria</taxon>
        <taxon>Pseudomonadati</taxon>
        <taxon>Planctomycetota</taxon>
        <taxon>Planctomycetia</taxon>
        <taxon>Planctomycetia incertae sedis</taxon>
        <taxon>Saltatorellus</taxon>
    </lineage>
</organism>
<evidence type="ECO:0000256" key="5">
    <source>
        <dbReference type="SAM" id="MobiDB-lite"/>
    </source>
</evidence>
<dbReference type="Pfam" id="PF04542">
    <property type="entry name" value="Sigma70_r2"/>
    <property type="match status" value="1"/>
</dbReference>
<dbReference type="InterPro" id="IPR013324">
    <property type="entry name" value="RNA_pol_sigma_r3/r4-like"/>
</dbReference>
<dbReference type="Pfam" id="PF08281">
    <property type="entry name" value="Sigma70_r4_2"/>
    <property type="match status" value="1"/>
</dbReference>
<dbReference type="GO" id="GO:0003677">
    <property type="term" value="F:DNA binding"/>
    <property type="evidence" value="ECO:0007669"/>
    <property type="project" value="InterPro"/>
</dbReference>
<evidence type="ECO:0000259" key="6">
    <source>
        <dbReference type="Pfam" id="PF04542"/>
    </source>
</evidence>
<dbReference type="InterPro" id="IPR007627">
    <property type="entry name" value="RNA_pol_sigma70_r2"/>
</dbReference>
<sequence>MSPSHDSIEPESTWTPEQLLAHAGWMRALAAGLLSSQDRGEDLVQDALVGAIERPPRHEGHGGQVRAWLRKAVVHRARDLVRSETSRRWREHRAFRGGSAPSALELAASAELHRRLVEAVLRLEEPYRSTVLLRFYHGFEPRQIAAAADVPAATVRTRIRRGLERLRVALDSAYDGESQHWTAVALAGSGTVAVRSAALGLLPASLALVCALGLVLTATVLVLRRPVAGVERPGDGAVMAGADPAPAERSGLVPSPAHGSENREALVLVSDADPLPEGPVERAEGQGRTPRTVRSTRLTGQVRDAETGVPLAGVELRMGRRLSVVTDHAGHYVWEHAPADTPMDLRVFHPDYALGELRTLSLPFPSATRDIELEAGSPCRITCLDAFTREPVEGVVLEGILESKFGRTDREGVLSLRVRRGQELHVEFHHDDYARAKWYGTVKEVSAFEEVVIPLKRFTLIQGTARDRSGAALEDAHVMAYAPDEPRFLSALAVGLPGPWAFPGYLKHETPISDLARVDAGGSFTVPVVPSTHPFRVSVHRRTSNHEQETLIVRTGVVVESPEARTTLSLVLPDAGALEGRVTAADAPVRGADVLLQHASGWSHRARSDENGAYAVGHVPVGEIEMTVRDSSNAARVDRRKAFVRSAETSRVDTAWNEAVAAIRGVATRWDGTPAAGEPVLVVRYLGAQFGGTVKGSTDSEGRFLVEVPVQGRHVVQVGKRPSSVEVEVEVEPGGEPEVEPVEVVVPEAGWIAVRVEDALSGEPVEPSAFRHDSASWSSDACARSSLFGSGPVDPMRIDDGGEIEDGVAYFQVAGKTPASRITLELHLSELGYAPLVLRELSFVGDRSAATPVIARVSRGQSLAVKLQGEEPFTRERAEGVRFFFLERGDLNAVAGPLPVGSPECNIQLDGVPMRLDRMTLLQNQADLGTDGTALFQGLAPGQYSLRSFPARFRFEPEWIEVSEDGGTVFLTWSEP</sequence>
<evidence type="ECO:0000313" key="9">
    <source>
        <dbReference type="Proteomes" id="UP000320390"/>
    </source>
</evidence>
<dbReference type="GO" id="GO:0006352">
    <property type="term" value="P:DNA-templated transcription initiation"/>
    <property type="evidence" value="ECO:0007669"/>
    <property type="project" value="InterPro"/>
</dbReference>
<dbReference type="Proteomes" id="UP000320390">
    <property type="component" value="Chromosome"/>
</dbReference>
<dbReference type="EMBL" id="CP036434">
    <property type="protein sequence ID" value="QDV06130.1"/>
    <property type="molecule type" value="Genomic_DNA"/>
</dbReference>
<reference evidence="8 9" key="1">
    <citation type="submission" date="2019-02" db="EMBL/GenBank/DDBJ databases">
        <title>Deep-cultivation of Planctomycetes and their phenomic and genomic characterization uncovers novel biology.</title>
        <authorList>
            <person name="Wiegand S."/>
            <person name="Jogler M."/>
            <person name="Boedeker C."/>
            <person name="Pinto D."/>
            <person name="Vollmers J."/>
            <person name="Rivas-Marin E."/>
            <person name="Kohn T."/>
            <person name="Peeters S.H."/>
            <person name="Heuer A."/>
            <person name="Rast P."/>
            <person name="Oberbeckmann S."/>
            <person name="Bunk B."/>
            <person name="Jeske O."/>
            <person name="Meyerdierks A."/>
            <person name="Storesund J.E."/>
            <person name="Kallscheuer N."/>
            <person name="Luecker S."/>
            <person name="Lage O.M."/>
            <person name="Pohl T."/>
            <person name="Merkel B.J."/>
            <person name="Hornburger P."/>
            <person name="Mueller R.-W."/>
            <person name="Bruemmer F."/>
            <person name="Labrenz M."/>
            <person name="Spormann A.M."/>
            <person name="Op den Camp H."/>
            <person name="Overmann J."/>
            <person name="Amann R."/>
            <person name="Jetten M.S.M."/>
            <person name="Mascher T."/>
            <person name="Medema M.H."/>
            <person name="Devos D.P."/>
            <person name="Kaster A.-K."/>
            <person name="Ovreas L."/>
            <person name="Rohde M."/>
            <person name="Galperin M.Y."/>
            <person name="Jogler C."/>
        </authorList>
    </citation>
    <scope>NUCLEOTIDE SEQUENCE [LARGE SCALE GENOMIC DNA]</scope>
    <source>
        <strain evidence="8 9">Poly30</strain>
    </source>
</reference>
<dbReference type="InterPro" id="IPR039425">
    <property type="entry name" value="RNA_pol_sigma-70-like"/>
</dbReference>
<evidence type="ECO:0000256" key="2">
    <source>
        <dbReference type="ARBA" id="ARBA00023015"/>
    </source>
</evidence>
<dbReference type="PANTHER" id="PTHR43133:SF62">
    <property type="entry name" value="RNA POLYMERASE SIGMA FACTOR SIGZ"/>
    <property type="match status" value="1"/>
</dbReference>
<gene>
    <name evidence="8" type="ORF">Poly30_16350</name>
</gene>
<dbReference type="RefSeq" id="WP_145196053.1">
    <property type="nucleotide sequence ID" value="NZ_CP036434.1"/>
</dbReference>
<name>A0A518EPX0_9BACT</name>
<evidence type="ECO:0000256" key="3">
    <source>
        <dbReference type="ARBA" id="ARBA00023082"/>
    </source>
</evidence>
<keyword evidence="4" id="KW-0804">Transcription</keyword>
<accession>A0A518EPX0</accession>
<dbReference type="OrthoDB" id="283659at2"/>
<feature type="region of interest" description="Disordered" evidence="5">
    <location>
        <begin position="234"/>
        <end position="258"/>
    </location>
</feature>
<dbReference type="InterPro" id="IPR013249">
    <property type="entry name" value="RNA_pol_sigma70_r4_t2"/>
</dbReference>
<protein>
    <submittedName>
        <fullName evidence="8">RNA polymerase sigma factor</fullName>
    </submittedName>
</protein>
<dbReference type="InterPro" id="IPR013784">
    <property type="entry name" value="Carb-bd-like_fold"/>
</dbReference>
<keyword evidence="2" id="KW-0805">Transcription regulation</keyword>
<dbReference type="GO" id="GO:0016987">
    <property type="term" value="F:sigma factor activity"/>
    <property type="evidence" value="ECO:0007669"/>
    <property type="project" value="UniProtKB-KW"/>
</dbReference>
<feature type="region of interest" description="Disordered" evidence="5">
    <location>
        <begin position="273"/>
        <end position="295"/>
    </location>
</feature>
<feature type="domain" description="RNA polymerase sigma factor 70 region 4 type 2" evidence="7">
    <location>
        <begin position="114"/>
        <end position="166"/>
    </location>
</feature>
<proteinExistence type="inferred from homology"/>
<evidence type="ECO:0000259" key="7">
    <source>
        <dbReference type="Pfam" id="PF08281"/>
    </source>
</evidence>
<dbReference type="InterPro" id="IPR036388">
    <property type="entry name" value="WH-like_DNA-bd_sf"/>
</dbReference>
<dbReference type="Pfam" id="PF13620">
    <property type="entry name" value="CarboxypepD_reg"/>
    <property type="match status" value="1"/>
</dbReference>
<dbReference type="PANTHER" id="PTHR43133">
    <property type="entry name" value="RNA POLYMERASE ECF-TYPE SIGMA FACTO"/>
    <property type="match status" value="1"/>
</dbReference>